<proteinExistence type="predicted"/>
<feature type="region of interest" description="Disordered" evidence="1">
    <location>
        <begin position="1"/>
        <end position="132"/>
    </location>
</feature>
<evidence type="ECO:0000313" key="2">
    <source>
        <dbReference type="EMBL" id="WZN61911.1"/>
    </source>
</evidence>
<keyword evidence="3" id="KW-1185">Reference proteome</keyword>
<evidence type="ECO:0000313" key="3">
    <source>
        <dbReference type="Proteomes" id="UP001472866"/>
    </source>
</evidence>
<sequence length="356" mass="38575">MESGLQGDGPPERPFSQRQEAIGELTKKLSWSESDKGSKSGSLDKQRFVNPLVNAAPGRSEEGEGKEKEEEMASTSEEGSGQAQGSRKDSVNSDSARTPLDDEGAEGFAMSQASGEEEVEAGHREDPPTARGAEARRAIINTDSIQAYDSGGDAALLERQSDRLRQLDLEVAASEQHVQTADRGRRAIINTDSIEVELGPDKFERYRATMSTAQETVVAPVEFVEYSTSDEPSPPLRGSQFVENPLSRGEVELMEVSSSSSARAAGEEGAKNSFVGRDGAPMATLPNALMQERRQKGTLTNPIYSEDEEESVGVWRGVVKRLIALVSQVKLHEWAGGGLMLFFYVFVLSMASRLDA</sequence>
<feature type="compositionally biased region" description="Basic and acidic residues" evidence="1">
    <location>
        <begin position="33"/>
        <end position="47"/>
    </location>
</feature>
<evidence type="ECO:0000256" key="1">
    <source>
        <dbReference type="SAM" id="MobiDB-lite"/>
    </source>
</evidence>
<feature type="compositionally biased region" description="Basic and acidic residues" evidence="1">
    <location>
        <begin position="120"/>
        <end position="132"/>
    </location>
</feature>
<feature type="compositionally biased region" description="Basic and acidic residues" evidence="1">
    <location>
        <begin position="59"/>
        <end position="71"/>
    </location>
</feature>
<dbReference type="Proteomes" id="UP001472866">
    <property type="component" value="Chromosome 05"/>
</dbReference>
<protein>
    <submittedName>
        <fullName evidence="2">Uncharacterized protein</fullName>
    </submittedName>
</protein>
<name>A0AAX4P7B1_9CHLO</name>
<dbReference type="AlphaFoldDB" id="A0AAX4P7B1"/>
<dbReference type="EMBL" id="CP151505">
    <property type="protein sequence ID" value="WZN61911.1"/>
    <property type="molecule type" value="Genomic_DNA"/>
</dbReference>
<gene>
    <name evidence="2" type="ORF">HKI87_05g34460</name>
</gene>
<accession>A0AAX4P7B1</accession>
<reference evidence="2 3" key="1">
    <citation type="submission" date="2024-03" db="EMBL/GenBank/DDBJ databases">
        <title>Complete genome sequence of the green alga Chloropicon roscoffensis RCC1871.</title>
        <authorList>
            <person name="Lemieux C."/>
            <person name="Pombert J.-F."/>
            <person name="Otis C."/>
            <person name="Turmel M."/>
        </authorList>
    </citation>
    <scope>NUCLEOTIDE SEQUENCE [LARGE SCALE GENOMIC DNA]</scope>
    <source>
        <strain evidence="2 3">RCC1871</strain>
    </source>
</reference>
<organism evidence="2 3">
    <name type="scientific">Chloropicon roscoffensis</name>
    <dbReference type="NCBI Taxonomy" id="1461544"/>
    <lineage>
        <taxon>Eukaryota</taxon>
        <taxon>Viridiplantae</taxon>
        <taxon>Chlorophyta</taxon>
        <taxon>Chloropicophyceae</taxon>
        <taxon>Chloropicales</taxon>
        <taxon>Chloropicaceae</taxon>
        <taxon>Chloropicon</taxon>
    </lineage>
</organism>